<reference evidence="2" key="1">
    <citation type="submission" date="2022-07" db="EMBL/GenBank/DDBJ databases">
        <title>Phylogenomic reconstructions and comparative analyses of Kickxellomycotina fungi.</title>
        <authorList>
            <person name="Reynolds N.K."/>
            <person name="Stajich J.E."/>
            <person name="Barry K."/>
            <person name="Grigoriev I.V."/>
            <person name="Crous P."/>
            <person name="Smith M.E."/>
        </authorList>
    </citation>
    <scope>NUCLEOTIDE SEQUENCE</scope>
    <source>
        <strain evidence="2">NRRL 1565</strain>
    </source>
</reference>
<feature type="compositionally biased region" description="Basic residues" evidence="1">
    <location>
        <begin position="158"/>
        <end position="168"/>
    </location>
</feature>
<organism evidence="2 3">
    <name type="scientific">Coemansia guatemalensis</name>
    <dbReference type="NCBI Taxonomy" id="2761395"/>
    <lineage>
        <taxon>Eukaryota</taxon>
        <taxon>Fungi</taxon>
        <taxon>Fungi incertae sedis</taxon>
        <taxon>Zoopagomycota</taxon>
        <taxon>Kickxellomycotina</taxon>
        <taxon>Kickxellomycetes</taxon>
        <taxon>Kickxellales</taxon>
        <taxon>Kickxellaceae</taxon>
        <taxon>Coemansia</taxon>
    </lineage>
</organism>
<accession>A0A9W8HYG4</accession>
<feature type="region of interest" description="Disordered" evidence="1">
    <location>
        <begin position="1"/>
        <end position="107"/>
    </location>
</feature>
<feature type="region of interest" description="Disordered" evidence="1">
    <location>
        <begin position="360"/>
        <end position="397"/>
    </location>
</feature>
<feature type="compositionally biased region" description="Basic residues" evidence="1">
    <location>
        <begin position="362"/>
        <end position="376"/>
    </location>
</feature>
<sequence length="816" mass="87982">MADPFASIRRKPAGATYGRKALAARRLAQPAPRPNDSYTSAQPRSLPPSGTGASVKLESSIKSSGSDLSDSTDDSDASLKRTRYSNRPNGAPNGVQPRRTAQSAMSRLDALYESSKPVDRDLSSRAILESTKHSWELDDLPSSAIDVAGAPSIGSQKIGRKRQARRNTRPAGDKNARHAGNAEKQAAQISNRRLKAGALSNTKAGGARNVTAVAATTISQIPQASPEYSEPVAHEQVEVKESHLSAPKHKSKKQTTKVSKPMKTNRARGTASKGDAACAAESASNTLAGAQITHKRTYGAENKCASTTLTQRLLTDTIPHASLGSSGSVNGAPASSPESNSMSAWDMGDLLSSSPIFNKAAGSKRKASSRQRRKAQGNKEPQSSSPPSTPGRLVASSKSSRLSSSLACSDCDSDNAFVSEVPNVETPKILQLNEQEGPSVATLKRLQSRTFNQNVVYTYGRSQDDDEYEDGRCGLEIDFSRGLALPSFAGANSKPTLEYAELGSTTGDAAGSLSRTDRMRNNTAISAIATRLDSESSCDRRASAEPFKLQLSDILQGFSAHTSGHMDAACLRLLEILMDREFCEELLCNKHELSTLLLSMHRVRRHDLQLVLSTIMVTIAVAFSRPTVMQTLVFERQALEIVAEILKSTTEMDILTLRDKGSFDTIERHHCVAYICILVRDRKLIGESLPVSTYNLALATLHGFTRKDDAAFIAMAPLLRNEMYESGCLGLIAERAFTSSIQKFVCSQQGQQSSEARIPTNSRNQSTANYLYSVSDEADDLWMDFDLPEERRGASSITVAITTGLKQKAGNSGSKQ</sequence>
<evidence type="ECO:0000313" key="2">
    <source>
        <dbReference type="EMBL" id="KAJ2799175.1"/>
    </source>
</evidence>
<dbReference type="AlphaFoldDB" id="A0A9W8HYG4"/>
<gene>
    <name evidence="2" type="ORF">H4R20_004539</name>
</gene>
<feature type="compositionally biased region" description="Low complexity" evidence="1">
    <location>
        <begin position="54"/>
        <end position="69"/>
    </location>
</feature>
<feature type="region of interest" description="Disordered" evidence="1">
    <location>
        <begin position="223"/>
        <end position="277"/>
    </location>
</feature>
<feature type="region of interest" description="Disordered" evidence="1">
    <location>
        <begin position="147"/>
        <end position="188"/>
    </location>
</feature>
<name>A0A9W8HYG4_9FUNG</name>
<protein>
    <submittedName>
        <fullName evidence="2">Uncharacterized protein</fullName>
    </submittedName>
</protein>
<evidence type="ECO:0000313" key="3">
    <source>
        <dbReference type="Proteomes" id="UP001140094"/>
    </source>
</evidence>
<dbReference type="Proteomes" id="UP001140094">
    <property type="component" value="Unassembled WGS sequence"/>
</dbReference>
<evidence type="ECO:0000256" key="1">
    <source>
        <dbReference type="SAM" id="MobiDB-lite"/>
    </source>
</evidence>
<feature type="region of interest" description="Disordered" evidence="1">
    <location>
        <begin position="322"/>
        <end position="347"/>
    </location>
</feature>
<dbReference type="EMBL" id="JANBUO010001233">
    <property type="protein sequence ID" value="KAJ2799175.1"/>
    <property type="molecule type" value="Genomic_DNA"/>
</dbReference>
<dbReference type="OrthoDB" id="78088at2759"/>
<feature type="non-terminal residue" evidence="2">
    <location>
        <position position="816"/>
    </location>
</feature>
<comment type="caution">
    <text evidence="2">The sequence shown here is derived from an EMBL/GenBank/DDBJ whole genome shotgun (WGS) entry which is preliminary data.</text>
</comment>
<keyword evidence="3" id="KW-1185">Reference proteome</keyword>
<feature type="compositionally biased region" description="Basic residues" evidence="1">
    <location>
        <begin position="246"/>
        <end position="255"/>
    </location>
</feature>
<feature type="compositionally biased region" description="Basic and acidic residues" evidence="1">
    <location>
        <begin position="232"/>
        <end position="243"/>
    </location>
</feature>
<proteinExistence type="predicted"/>